<dbReference type="AlphaFoldDB" id="Q14P37"/>
<dbReference type="InterPro" id="IPR040131">
    <property type="entry name" value="MnmG_N"/>
</dbReference>
<sequence>MLAFDSLIIKAAYASRVPDGGALAVDRHQFSEYITKWLTNNSNVTLIDQDVTTIDDKAITLIASGPLTTSKFQTTIQALLGQEYFYFYDAAAPIITKDSIDFTKVYYKSRYDQGDSKDYINCPMSKDEFELWVQALITAETVTLHGFKKKFILKGVCQLK</sequence>
<feature type="domain" description="MnmG N-terminal" evidence="4">
    <location>
        <begin position="3"/>
        <end position="151"/>
    </location>
</feature>
<evidence type="ECO:0000256" key="3">
    <source>
        <dbReference type="ARBA" id="ARBA00022827"/>
    </source>
</evidence>
<evidence type="ECO:0000313" key="5">
    <source>
        <dbReference type="EMBL" id="CAK98742.1"/>
    </source>
</evidence>
<dbReference type="Gene3D" id="3.50.50.60">
    <property type="entry name" value="FAD/NAD(P)-binding domain"/>
    <property type="match status" value="1"/>
</dbReference>
<comment type="cofactor">
    <cofactor evidence="1">
        <name>FAD</name>
        <dbReference type="ChEBI" id="CHEBI:57692"/>
    </cofactor>
</comment>
<accession>Q14P37</accession>
<name>Q14P37_SPICI</name>
<evidence type="ECO:0000259" key="4">
    <source>
        <dbReference type="Pfam" id="PF01134"/>
    </source>
</evidence>
<dbReference type="Pfam" id="PF01134">
    <property type="entry name" value="GIDA"/>
    <property type="match status" value="1"/>
</dbReference>
<proteinExistence type="predicted"/>
<reference evidence="5" key="1">
    <citation type="journal article" date="2010" name="Appl. Environ. Microbiol.">
        <title>Partial chromosome sequence of Spiroplasma citri reveals extensive viral invasion and important gene decay.</title>
        <authorList>
            <person name="Carle P."/>
            <person name="Saillard C."/>
            <person name="Carrere N."/>
            <person name="Carrere S."/>
            <person name="Duret S."/>
            <person name="Eveillard S."/>
            <person name="Gaurivaud P."/>
            <person name="Gourgues G."/>
            <person name="Gouzy J."/>
            <person name="Salar P."/>
            <person name="Verdin E."/>
            <person name="Breton M."/>
            <person name="Blanchard A."/>
            <person name="Laigret F."/>
            <person name="Bove J.M."/>
            <person name="Renaudin J."/>
            <person name="Foissac X."/>
        </authorList>
    </citation>
    <scope>NUCLEOTIDE SEQUENCE</scope>
    <source>
        <strain evidence="5">GII3-3X</strain>
    </source>
</reference>
<evidence type="ECO:0000256" key="1">
    <source>
        <dbReference type="ARBA" id="ARBA00001974"/>
    </source>
</evidence>
<keyword evidence="3" id="KW-0274">FAD</keyword>
<dbReference type="InterPro" id="IPR036188">
    <property type="entry name" value="FAD/NAD-bd_sf"/>
</dbReference>
<organism evidence="5">
    <name type="scientific">Spiroplasma citri</name>
    <dbReference type="NCBI Taxonomy" id="2133"/>
    <lineage>
        <taxon>Bacteria</taxon>
        <taxon>Bacillati</taxon>
        <taxon>Mycoplasmatota</taxon>
        <taxon>Mollicutes</taxon>
        <taxon>Entomoplasmatales</taxon>
        <taxon>Spiroplasmataceae</taxon>
        <taxon>Spiroplasma</taxon>
    </lineage>
</organism>
<gene>
    <name evidence="5" type="primary">gid</name>
    <name evidence="5" type="ORF">SPICI03_277</name>
</gene>
<keyword evidence="2" id="KW-0285">Flavoprotein</keyword>
<evidence type="ECO:0000256" key="2">
    <source>
        <dbReference type="ARBA" id="ARBA00022630"/>
    </source>
</evidence>
<dbReference type="EMBL" id="AM285304">
    <property type="protein sequence ID" value="CAK98742.1"/>
    <property type="molecule type" value="Genomic_DNA"/>
</dbReference>
<protein>
    <submittedName>
        <fullName evidence="5">Hypothetical glucose inhibited protein gid n-terminal and c-terminal truncated</fullName>
    </submittedName>
</protein>